<sequence length="63" mass="7240">MPSLNRTPNEKELEKLVSIYLRAETAIINEIGRLRSQGLVDYHAVAALERVQAILRQMESDCW</sequence>
<dbReference type="Proteomes" id="UP001211173">
    <property type="component" value="Unassembled WGS sequence"/>
</dbReference>
<accession>A0AAW6CQM4</accession>
<gene>
    <name evidence="1" type="ORF">PNE06_25660</name>
</gene>
<protein>
    <submittedName>
        <fullName evidence="1">Minor capsid protein</fullName>
    </submittedName>
</protein>
<organism evidence="1 2">
    <name type="scientific">Flavonifractor plautii</name>
    <name type="common">Fusobacterium plautii</name>
    <dbReference type="NCBI Taxonomy" id="292800"/>
    <lineage>
        <taxon>Bacteria</taxon>
        <taxon>Bacillati</taxon>
        <taxon>Bacillota</taxon>
        <taxon>Clostridia</taxon>
        <taxon>Eubacteriales</taxon>
        <taxon>Oscillospiraceae</taxon>
        <taxon>Flavonifractor</taxon>
    </lineage>
</organism>
<dbReference type="AlphaFoldDB" id="A0AAW6CQM4"/>
<dbReference type="EMBL" id="JAQLWV010000147">
    <property type="protein sequence ID" value="MDB7936461.1"/>
    <property type="molecule type" value="Genomic_DNA"/>
</dbReference>
<evidence type="ECO:0000313" key="2">
    <source>
        <dbReference type="Proteomes" id="UP001211173"/>
    </source>
</evidence>
<proteinExistence type="predicted"/>
<reference evidence="1" key="1">
    <citation type="submission" date="2023-01" db="EMBL/GenBank/DDBJ databases">
        <title>Human gut microbiome strain richness.</title>
        <authorList>
            <person name="Chen-Liaw A."/>
        </authorList>
    </citation>
    <scope>NUCLEOTIDE SEQUENCE</scope>
    <source>
        <strain evidence="1">1001287st1_F4_1001285I_161205</strain>
    </source>
</reference>
<feature type="non-terminal residue" evidence="1">
    <location>
        <position position="63"/>
    </location>
</feature>
<evidence type="ECO:0000313" key="1">
    <source>
        <dbReference type="EMBL" id="MDB7936461.1"/>
    </source>
</evidence>
<name>A0AAW6CQM4_FLAPL</name>
<comment type="caution">
    <text evidence="1">The sequence shown here is derived from an EMBL/GenBank/DDBJ whole genome shotgun (WGS) entry which is preliminary data.</text>
</comment>